<keyword evidence="11 14" id="KW-0472">Membrane</keyword>
<dbReference type="CDD" id="cd01347">
    <property type="entry name" value="ligand_gated_channel"/>
    <property type="match status" value="1"/>
</dbReference>
<feature type="domain" description="TonB-dependent receptor-like beta-barrel" evidence="17">
    <location>
        <begin position="243"/>
        <end position="678"/>
    </location>
</feature>
<dbReference type="Proteomes" id="UP001595705">
    <property type="component" value="Unassembled WGS sequence"/>
</dbReference>
<comment type="subcellular location">
    <subcellularLocation>
        <location evidence="1 14">Cell outer membrane</location>
        <topology evidence="1 14">Multi-pass membrane protein</topology>
    </subcellularLocation>
</comment>
<feature type="domain" description="TonB-dependent receptor plug" evidence="18">
    <location>
        <begin position="69"/>
        <end position="169"/>
    </location>
</feature>
<dbReference type="PANTHER" id="PTHR32552:SF68">
    <property type="entry name" value="FERRICHROME OUTER MEMBRANE TRANSPORTER_PHAGE RECEPTOR"/>
    <property type="match status" value="1"/>
</dbReference>
<evidence type="ECO:0000256" key="3">
    <source>
        <dbReference type="ARBA" id="ARBA00022448"/>
    </source>
</evidence>
<dbReference type="EMBL" id="JBHRYA010000009">
    <property type="protein sequence ID" value="MFC3717089.1"/>
    <property type="molecule type" value="Genomic_DNA"/>
</dbReference>
<accession>A0ABV7XQF8</accession>
<organism evidence="19 20">
    <name type="scientific">Luteimonas soli</name>
    <dbReference type="NCBI Taxonomy" id="1648966"/>
    <lineage>
        <taxon>Bacteria</taxon>
        <taxon>Pseudomonadati</taxon>
        <taxon>Pseudomonadota</taxon>
        <taxon>Gammaproteobacteria</taxon>
        <taxon>Lysobacterales</taxon>
        <taxon>Lysobacteraceae</taxon>
        <taxon>Luteimonas</taxon>
    </lineage>
</organism>
<reference evidence="20" key="1">
    <citation type="journal article" date="2019" name="Int. J. Syst. Evol. Microbiol.">
        <title>The Global Catalogue of Microorganisms (GCM) 10K type strain sequencing project: providing services to taxonomists for standard genome sequencing and annotation.</title>
        <authorList>
            <consortium name="The Broad Institute Genomics Platform"/>
            <consortium name="The Broad Institute Genome Sequencing Center for Infectious Disease"/>
            <person name="Wu L."/>
            <person name="Ma J."/>
        </authorList>
    </citation>
    <scope>NUCLEOTIDE SEQUENCE [LARGE SCALE GENOMIC DNA]</scope>
    <source>
        <strain evidence="20">KCTC 42441</strain>
    </source>
</reference>
<protein>
    <submittedName>
        <fullName evidence="19">TonB-dependent siderophore receptor</fullName>
    </submittedName>
</protein>
<feature type="chain" id="PRO_5047420738" evidence="16">
    <location>
        <begin position="36"/>
        <end position="709"/>
    </location>
</feature>
<gene>
    <name evidence="19" type="ORF">ACFONC_13085</name>
</gene>
<dbReference type="InterPro" id="IPR000531">
    <property type="entry name" value="Beta-barrel_TonB"/>
</dbReference>
<evidence type="ECO:0000256" key="14">
    <source>
        <dbReference type="PROSITE-ProRule" id="PRU01360"/>
    </source>
</evidence>
<evidence type="ECO:0000256" key="6">
    <source>
        <dbReference type="ARBA" id="ARBA00022692"/>
    </source>
</evidence>
<dbReference type="Pfam" id="PF07715">
    <property type="entry name" value="Plug"/>
    <property type="match status" value="1"/>
</dbReference>
<evidence type="ECO:0000256" key="4">
    <source>
        <dbReference type="ARBA" id="ARBA00022452"/>
    </source>
</evidence>
<evidence type="ECO:0000313" key="20">
    <source>
        <dbReference type="Proteomes" id="UP001595705"/>
    </source>
</evidence>
<sequence>MSRDPRTTRRLPAARRLPMLALPVALLACASPALAADADAADATTLDTIQVTAPIAKNTGTATKTDTPLVEVPQSISIITARDLQDRGLHAVDEAMWYVAGAQGGVYGMDTRSEWLLVRGFQPARYLDGLALPTGTWSGQTRIEPYGMERIEVLKGPASVNYGAMPPGGLLNYVTKRPRADMPNEVEVQFGSDALKQAAFDIGGALNESGSVLYRLTGLARNSDNFVDYIHDDRYYFAPALTWKPDEANELTVLARWQKADTKNGAGFLPSVGTLLPNPNGQIPPSLYTGEPNTNDYVKTVASIGYDFRHDFGGGTVFRQNVRFEDSKVDPTVMVVPWGYLGDQRTLYRYLWSIREDAKTFGIDNNLQWRFGDRVEHTVLAGLDYRRLESDYGYGFDFSATGLDAFDPVYGTMPDAAPSFTGTTLQETGQVGLYVQDQIRAGNWLVTVGGRQDWVGTETNGQHQSDDRFSGRVGVTYLFDNGFAPYASWGQSFEVVSGTEAPERGGKAFEPSTGEQVEVGVKYQPASSDMLLTLATYRIAQNNVNVIDPDYTSYSIQQGQYESRGVELEGRWNIARNFSVYGAYAYVDSEVTRTSAAALDTLGKQIPLQPKQSASLGGDYTITSGALAGLGFGAGVRYVGEHFGDVANQWQAPSHTLFDASAHYDFGNWRLQLNVQNLTDKEYVSTCNSADWCYYGYPRRVTATARFQW</sequence>
<comment type="caution">
    <text evidence="19">The sequence shown here is derived from an EMBL/GenBank/DDBJ whole genome shotgun (WGS) entry which is preliminary data.</text>
</comment>
<dbReference type="NCBIfam" id="TIGR01783">
    <property type="entry name" value="TonB-siderophor"/>
    <property type="match status" value="1"/>
</dbReference>
<evidence type="ECO:0000256" key="11">
    <source>
        <dbReference type="ARBA" id="ARBA00023136"/>
    </source>
</evidence>
<evidence type="ECO:0000256" key="8">
    <source>
        <dbReference type="ARBA" id="ARBA00023004"/>
    </source>
</evidence>
<keyword evidence="9" id="KW-0406">Ion transport</keyword>
<dbReference type="Gene3D" id="2.40.170.20">
    <property type="entry name" value="TonB-dependent receptor, beta-barrel domain"/>
    <property type="match status" value="1"/>
</dbReference>
<keyword evidence="12 19" id="KW-0675">Receptor</keyword>
<dbReference type="InterPro" id="IPR010105">
    <property type="entry name" value="TonB_sidphr_rcpt"/>
</dbReference>
<proteinExistence type="inferred from homology"/>
<dbReference type="InterPro" id="IPR037066">
    <property type="entry name" value="Plug_dom_sf"/>
</dbReference>
<keyword evidence="8" id="KW-0408">Iron</keyword>
<dbReference type="InterPro" id="IPR036942">
    <property type="entry name" value="Beta-barrel_TonB_sf"/>
</dbReference>
<keyword evidence="10 15" id="KW-0798">TonB box</keyword>
<evidence type="ECO:0000256" key="12">
    <source>
        <dbReference type="ARBA" id="ARBA00023170"/>
    </source>
</evidence>
<evidence type="ECO:0000256" key="2">
    <source>
        <dbReference type="ARBA" id="ARBA00009810"/>
    </source>
</evidence>
<evidence type="ECO:0000256" key="15">
    <source>
        <dbReference type="RuleBase" id="RU003357"/>
    </source>
</evidence>
<dbReference type="RefSeq" id="WP_386744790.1">
    <property type="nucleotide sequence ID" value="NZ_JBHRYA010000009.1"/>
</dbReference>
<evidence type="ECO:0000256" key="16">
    <source>
        <dbReference type="SAM" id="SignalP"/>
    </source>
</evidence>
<keyword evidence="13 14" id="KW-0998">Cell outer membrane</keyword>
<keyword evidence="3 14" id="KW-0813">Transport</keyword>
<dbReference type="InterPro" id="IPR039426">
    <property type="entry name" value="TonB-dep_rcpt-like"/>
</dbReference>
<evidence type="ECO:0000256" key="9">
    <source>
        <dbReference type="ARBA" id="ARBA00023065"/>
    </source>
</evidence>
<evidence type="ECO:0000313" key="19">
    <source>
        <dbReference type="EMBL" id="MFC3717089.1"/>
    </source>
</evidence>
<keyword evidence="7 16" id="KW-0732">Signal</keyword>
<dbReference type="Pfam" id="PF00593">
    <property type="entry name" value="TonB_dep_Rec_b-barrel"/>
    <property type="match status" value="1"/>
</dbReference>
<evidence type="ECO:0000259" key="17">
    <source>
        <dbReference type="Pfam" id="PF00593"/>
    </source>
</evidence>
<evidence type="ECO:0000256" key="5">
    <source>
        <dbReference type="ARBA" id="ARBA00022496"/>
    </source>
</evidence>
<evidence type="ECO:0000259" key="18">
    <source>
        <dbReference type="Pfam" id="PF07715"/>
    </source>
</evidence>
<keyword evidence="20" id="KW-1185">Reference proteome</keyword>
<dbReference type="Gene3D" id="2.170.130.10">
    <property type="entry name" value="TonB-dependent receptor, plug domain"/>
    <property type="match status" value="1"/>
</dbReference>
<comment type="similarity">
    <text evidence="2 14 15">Belongs to the TonB-dependent receptor family.</text>
</comment>
<evidence type="ECO:0000256" key="13">
    <source>
        <dbReference type="ARBA" id="ARBA00023237"/>
    </source>
</evidence>
<keyword evidence="6 14" id="KW-0812">Transmembrane</keyword>
<dbReference type="PROSITE" id="PS52016">
    <property type="entry name" value="TONB_DEPENDENT_REC_3"/>
    <property type="match status" value="1"/>
</dbReference>
<keyword evidence="5" id="KW-0410">Iron transport</keyword>
<evidence type="ECO:0000256" key="7">
    <source>
        <dbReference type="ARBA" id="ARBA00022729"/>
    </source>
</evidence>
<dbReference type="PANTHER" id="PTHR32552">
    <property type="entry name" value="FERRICHROME IRON RECEPTOR-RELATED"/>
    <property type="match status" value="1"/>
</dbReference>
<dbReference type="PROSITE" id="PS51257">
    <property type="entry name" value="PROKAR_LIPOPROTEIN"/>
    <property type="match status" value="1"/>
</dbReference>
<dbReference type="InterPro" id="IPR012910">
    <property type="entry name" value="Plug_dom"/>
</dbReference>
<keyword evidence="4 14" id="KW-1134">Transmembrane beta strand</keyword>
<evidence type="ECO:0000256" key="1">
    <source>
        <dbReference type="ARBA" id="ARBA00004571"/>
    </source>
</evidence>
<evidence type="ECO:0000256" key="10">
    <source>
        <dbReference type="ARBA" id="ARBA00023077"/>
    </source>
</evidence>
<name>A0ABV7XQF8_9GAMM</name>
<feature type="signal peptide" evidence="16">
    <location>
        <begin position="1"/>
        <end position="35"/>
    </location>
</feature>
<dbReference type="SUPFAM" id="SSF56935">
    <property type="entry name" value="Porins"/>
    <property type="match status" value="1"/>
</dbReference>